<dbReference type="GO" id="GO:0003830">
    <property type="term" value="F:beta-1,4-mannosylglycoprotein 4-beta-N-acetylglucosaminyltransferase activity"/>
    <property type="evidence" value="ECO:0007669"/>
    <property type="project" value="InterPro"/>
</dbReference>
<dbReference type="EMBL" id="FMTT01000023">
    <property type="protein sequence ID" value="SCW64131.1"/>
    <property type="molecule type" value="Genomic_DNA"/>
</dbReference>
<gene>
    <name evidence="1" type="ORF">SAMN04487970_10234</name>
</gene>
<name>A0A1G4S534_9BACL</name>
<keyword evidence="1" id="KW-0808">Transferase</keyword>
<dbReference type="Pfam" id="PF04724">
    <property type="entry name" value="Glyco_transf_17"/>
    <property type="match status" value="1"/>
</dbReference>
<dbReference type="STRING" id="624147.SAMN04487970_10234"/>
<dbReference type="GO" id="GO:0016020">
    <property type="term" value="C:membrane"/>
    <property type="evidence" value="ECO:0007669"/>
    <property type="project" value="InterPro"/>
</dbReference>
<dbReference type="AlphaFoldDB" id="A0A1G4S534"/>
<accession>A0A1G4S534</accession>
<sequence>MKIYEFCPFFNENRVAEIKLKEDARWIDELHVIEANKTFSYADKPRNFDPAYLGPKVNYHSLHADNVFRRPERHQLYFNPETCQAANFDRWYWRLLSYNSAFHNEAYQRSRCSDILRERVEDDDVIILADFDEIIDSRMADRIVSEVKRRQVITVKMHYSVFFLNLFCRSNHGAPHWSYRVFAMTGRFLRSMPFSGDYLRKKGIAEGLYQEIYCLEEPAGFHHSWLDYRQTALPKLQAFAANVKDKSIVNEDYIKQCLDDKKLYYLDTELYVDNEKSFLSALQDIQTGDLLYWR</sequence>
<dbReference type="Proteomes" id="UP000198601">
    <property type="component" value="Unassembled WGS sequence"/>
</dbReference>
<keyword evidence="2" id="KW-1185">Reference proteome</keyword>
<proteinExistence type="predicted"/>
<organism evidence="1 2">
    <name type="scientific">Paenibacillus tianmuensis</name>
    <dbReference type="NCBI Taxonomy" id="624147"/>
    <lineage>
        <taxon>Bacteria</taxon>
        <taxon>Bacillati</taxon>
        <taxon>Bacillota</taxon>
        <taxon>Bacilli</taxon>
        <taxon>Bacillales</taxon>
        <taxon>Paenibacillaceae</taxon>
        <taxon>Paenibacillus</taxon>
    </lineage>
</organism>
<dbReference type="RefSeq" id="WP_090673389.1">
    <property type="nucleotide sequence ID" value="NZ_FMTT01000023.1"/>
</dbReference>
<evidence type="ECO:0000313" key="1">
    <source>
        <dbReference type="EMBL" id="SCW64131.1"/>
    </source>
</evidence>
<evidence type="ECO:0000313" key="2">
    <source>
        <dbReference type="Proteomes" id="UP000198601"/>
    </source>
</evidence>
<reference evidence="2" key="1">
    <citation type="submission" date="2016-10" db="EMBL/GenBank/DDBJ databases">
        <authorList>
            <person name="Varghese N."/>
            <person name="Submissions S."/>
        </authorList>
    </citation>
    <scope>NUCLEOTIDE SEQUENCE [LARGE SCALE GENOMIC DNA]</scope>
    <source>
        <strain evidence="2">CGMCC 1.8946</strain>
    </source>
</reference>
<dbReference type="InterPro" id="IPR006813">
    <property type="entry name" value="Glyco_trans_17"/>
</dbReference>
<protein>
    <submittedName>
        <fullName evidence="1">Glycosyltransferase family 17</fullName>
    </submittedName>
</protein>
<dbReference type="OrthoDB" id="1997677at2"/>